<reference evidence="3" key="1">
    <citation type="submission" date="2018-09" db="EMBL/GenBank/DDBJ databases">
        <authorList>
            <person name="Zhu H."/>
        </authorList>
    </citation>
    <scope>NUCLEOTIDE SEQUENCE [LARGE SCALE GENOMIC DNA]</scope>
    <source>
        <strain evidence="3">K2W31S-8</strain>
    </source>
</reference>
<keyword evidence="3" id="KW-1185">Reference proteome</keyword>
<accession>A0A385YZ58</accession>
<keyword evidence="1" id="KW-0472">Membrane</keyword>
<evidence type="ECO:0000313" key="2">
    <source>
        <dbReference type="EMBL" id="AYC32046.1"/>
    </source>
</evidence>
<dbReference type="Proteomes" id="UP000265560">
    <property type="component" value="Chromosome"/>
</dbReference>
<feature type="transmembrane region" description="Helical" evidence="1">
    <location>
        <begin position="20"/>
        <end position="46"/>
    </location>
</feature>
<dbReference type="KEGG" id="pcav:D3880_06465"/>
<evidence type="ECO:0000313" key="3">
    <source>
        <dbReference type="Proteomes" id="UP000265560"/>
    </source>
</evidence>
<name>A0A385YZ58_9PSED</name>
<sequence length="108" mass="12153">MDEKLTEEINKTYQYCTVQLNAFSLMLVTALSGFCGGIAWALIIFIADWVGMVSLDRFDKPLVNFIAFPIIGAFGSSLFSIVGYPIYNWVCKNLRGQRLVGIFHDPHN</sequence>
<dbReference type="OrthoDB" id="6386744at2"/>
<feature type="transmembrane region" description="Helical" evidence="1">
    <location>
        <begin position="66"/>
        <end position="87"/>
    </location>
</feature>
<gene>
    <name evidence="2" type="ORF">D3880_06465</name>
</gene>
<evidence type="ECO:0000256" key="1">
    <source>
        <dbReference type="SAM" id="Phobius"/>
    </source>
</evidence>
<proteinExistence type="predicted"/>
<protein>
    <submittedName>
        <fullName evidence="2">Uncharacterized protein</fullName>
    </submittedName>
</protein>
<dbReference type="AlphaFoldDB" id="A0A385YZ58"/>
<dbReference type="EMBL" id="CP032419">
    <property type="protein sequence ID" value="AYC32046.1"/>
    <property type="molecule type" value="Genomic_DNA"/>
</dbReference>
<keyword evidence="1" id="KW-0812">Transmembrane</keyword>
<keyword evidence="1" id="KW-1133">Transmembrane helix</keyword>
<organism evidence="2 3">
    <name type="scientific">Pseudomonas cavernae</name>
    <dbReference type="NCBI Taxonomy" id="2320867"/>
    <lineage>
        <taxon>Bacteria</taxon>
        <taxon>Pseudomonadati</taxon>
        <taxon>Pseudomonadota</taxon>
        <taxon>Gammaproteobacteria</taxon>
        <taxon>Pseudomonadales</taxon>
        <taxon>Pseudomonadaceae</taxon>
        <taxon>Pseudomonas</taxon>
    </lineage>
</organism>